<feature type="transmembrane region" description="Helical" evidence="6">
    <location>
        <begin position="254"/>
        <end position="273"/>
    </location>
</feature>
<dbReference type="CDD" id="cd00637">
    <property type="entry name" value="7tm_classA_rhodopsin-like"/>
    <property type="match status" value="1"/>
</dbReference>
<keyword evidence="7" id="KW-0732">Signal</keyword>
<dbReference type="EnsemblMetazoa" id="XM_001200274">
    <property type="protein sequence ID" value="XP_001200274"/>
    <property type="gene ID" value="LOC764080"/>
</dbReference>
<evidence type="ECO:0000256" key="5">
    <source>
        <dbReference type="RuleBase" id="RU000688"/>
    </source>
</evidence>
<dbReference type="GO" id="GO:0004930">
    <property type="term" value="F:G protein-coupled receptor activity"/>
    <property type="evidence" value="ECO:0007669"/>
    <property type="project" value="UniProtKB-KW"/>
</dbReference>
<evidence type="ECO:0000256" key="7">
    <source>
        <dbReference type="SAM" id="SignalP"/>
    </source>
</evidence>
<evidence type="ECO:0000259" key="8">
    <source>
        <dbReference type="PROSITE" id="PS50262"/>
    </source>
</evidence>
<dbReference type="Gene3D" id="1.20.1070.10">
    <property type="entry name" value="Rhodopsin 7-helix transmembrane proteins"/>
    <property type="match status" value="1"/>
</dbReference>
<dbReference type="GO" id="GO:0016020">
    <property type="term" value="C:membrane"/>
    <property type="evidence" value="ECO:0007669"/>
    <property type="project" value="UniProtKB-SubCell"/>
</dbReference>
<dbReference type="AlphaFoldDB" id="A0A7M7G4C5"/>
<evidence type="ECO:0000313" key="10">
    <source>
        <dbReference type="Proteomes" id="UP000007110"/>
    </source>
</evidence>
<keyword evidence="3 6" id="KW-1133">Transmembrane helix</keyword>
<evidence type="ECO:0000256" key="1">
    <source>
        <dbReference type="ARBA" id="ARBA00004370"/>
    </source>
</evidence>
<sequence>MVSTVLGLLGNFLVVLVLFQRRSAGSSADAFIGNLAAADFLTSLFLIPLPRASQVPSTLLGKIYCKIVFTSVLVWFCIFTSTLTLMAISVERFVAIVYPIQFARWRKRQHITFGIILIWGMSLVVNLFIPLTIHVNDESHECTVDFMTFASQVTIGVYSILVCYIIPIAVMLITNVTAARTLQRQFKRFNSTYRGEGKSKASMNLLVARKRVLYMLILVIIIYCICWGPNSIAYFLYNIRVLDSSHLYGPIDQVLVLLAFYNSCANPIVYTLCYPQFRKALRKLVTCSKISNNAIFEAGTTLNVSKDDTAMTVV</sequence>
<dbReference type="PANTHER" id="PTHR45698:SF1">
    <property type="entry name" value="TRACE AMINE-ASSOCIATED RECEPTOR 13C-LIKE"/>
    <property type="match status" value="1"/>
</dbReference>
<keyword evidence="5" id="KW-0807">Transducer</keyword>
<feature type="transmembrane region" description="Helical" evidence="6">
    <location>
        <begin position="67"/>
        <end position="90"/>
    </location>
</feature>
<dbReference type="SUPFAM" id="SSF81321">
    <property type="entry name" value="Family A G protein-coupled receptor-like"/>
    <property type="match status" value="1"/>
</dbReference>
<dbReference type="OrthoDB" id="10034726at2759"/>
<keyword evidence="4 6" id="KW-0472">Membrane</keyword>
<dbReference type="FunCoup" id="A0A7M7G4C5">
    <property type="interactions" value="767"/>
</dbReference>
<evidence type="ECO:0000313" key="9">
    <source>
        <dbReference type="EnsemblMetazoa" id="XP_001200274"/>
    </source>
</evidence>
<reference evidence="10" key="1">
    <citation type="submission" date="2015-02" db="EMBL/GenBank/DDBJ databases">
        <title>Genome sequencing for Strongylocentrotus purpuratus.</title>
        <authorList>
            <person name="Murali S."/>
            <person name="Liu Y."/>
            <person name="Vee V."/>
            <person name="English A."/>
            <person name="Wang M."/>
            <person name="Skinner E."/>
            <person name="Han Y."/>
            <person name="Muzny D.M."/>
            <person name="Worley K.C."/>
            <person name="Gibbs R.A."/>
        </authorList>
    </citation>
    <scope>NUCLEOTIDE SEQUENCE</scope>
</reference>
<feature type="transmembrane region" description="Helical" evidence="6">
    <location>
        <begin position="111"/>
        <end position="135"/>
    </location>
</feature>
<organism evidence="9 10">
    <name type="scientific">Strongylocentrotus purpuratus</name>
    <name type="common">Purple sea urchin</name>
    <dbReference type="NCBI Taxonomy" id="7668"/>
    <lineage>
        <taxon>Eukaryota</taxon>
        <taxon>Metazoa</taxon>
        <taxon>Echinodermata</taxon>
        <taxon>Eleutherozoa</taxon>
        <taxon>Echinozoa</taxon>
        <taxon>Echinoidea</taxon>
        <taxon>Euechinoidea</taxon>
        <taxon>Echinacea</taxon>
        <taxon>Camarodonta</taxon>
        <taxon>Echinidea</taxon>
        <taxon>Strongylocentrotidae</taxon>
        <taxon>Strongylocentrotus</taxon>
    </lineage>
</organism>
<dbReference type="SMART" id="SM01381">
    <property type="entry name" value="7TM_GPCR_Srsx"/>
    <property type="match status" value="1"/>
</dbReference>
<dbReference type="OMA" id="NDESHEC"/>
<dbReference type="RefSeq" id="XP_001200274.2">
    <property type="nucleotide sequence ID" value="XM_001200274.2"/>
</dbReference>
<feature type="signal peptide" evidence="7">
    <location>
        <begin position="1"/>
        <end position="24"/>
    </location>
</feature>
<evidence type="ECO:0000256" key="6">
    <source>
        <dbReference type="SAM" id="Phobius"/>
    </source>
</evidence>
<dbReference type="PRINTS" id="PR00237">
    <property type="entry name" value="GPCRRHODOPSN"/>
</dbReference>
<keyword evidence="2 5" id="KW-0812">Transmembrane</keyword>
<dbReference type="InParanoid" id="A0A7M7G4C5"/>
<keyword evidence="10" id="KW-1185">Reference proteome</keyword>
<dbReference type="PROSITE" id="PS00237">
    <property type="entry name" value="G_PROTEIN_RECEP_F1_1"/>
    <property type="match status" value="1"/>
</dbReference>
<protein>
    <recommendedName>
        <fullName evidence="8">G-protein coupled receptors family 1 profile domain-containing protein</fullName>
    </recommendedName>
</protein>
<name>A0A7M7G4C5_STRPU</name>
<feature type="transmembrane region" description="Helical" evidence="6">
    <location>
        <begin position="155"/>
        <end position="178"/>
    </location>
</feature>
<dbReference type="Pfam" id="PF00001">
    <property type="entry name" value="7tm_1"/>
    <property type="match status" value="1"/>
</dbReference>
<dbReference type="PROSITE" id="PS50262">
    <property type="entry name" value="G_PROTEIN_RECEP_F1_2"/>
    <property type="match status" value="1"/>
</dbReference>
<dbReference type="KEGG" id="spu:764080"/>
<dbReference type="Proteomes" id="UP000007110">
    <property type="component" value="Unassembled WGS sequence"/>
</dbReference>
<dbReference type="GeneID" id="764080"/>
<dbReference type="InterPro" id="IPR000276">
    <property type="entry name" value="GPCR_Rhodpsn"/>
</dbReference>
<keyword evidence="5" id="KW-0297">G-protein coupled receptor</keyword>
<comment type="similarity">
    <text evidence="5">Belongs to the G-protein coupled receptor 1 family.</text>
</comment>
<feature type="transmembrane region" description="Helical" evidence="6">
    <location>
        <begin position="212"/>
        <end position="234"/>
    </location>
</feature>
<accession>A0A7M7G4C5</accession>
<reference evidence="9" key="2">
    <citation type="submission" date="2021-01" db="UniProtKB">
        <authorList>
            <consortium name="EnsemblMetazoa"/>
        </authorList>
    </citation>
    <scope>IDENTIFICATION</scope>
</reference>
<evidence type="ECO:0000256" key="2">
    <source>
        <dbReference type="ARBA" id="ARBA00022692"/>
    </source>
</evidence>
<dbReference type="PANTHER" id="PTHR45698">
    <property type="entry name" value="TRACE AMINE-ASSOCIATED RECEPTOR 19N-RELATED"/>
    <property type="match status" value="1"/>
</dbReference>
<dbReference type="InterPro" id="IPR017452">
    <property type="entry name" value="GPCR_Rhodpsn_7TM"/>
</dbReference>
<comment type="subcellular location">
    <subcellularLocation>
        <location evidence="1">Membrane</location>
    </subcellularLocation>
</comment>
<feature type="chain" id="PRO_5029841979" description="G-protein coupled receptors family 1 profile domain-containing protein" evidence="7">
    <location>
        <begin position="25"/>
        <end position="314"/>
    </location>
</feature>
<proteinExistence type="inferred from homology"/>
<keyword evidence="5" id="KW-0675">Receptor</keyword>
<evidence type="ECO:0000256" key="4">
    <source>
        <dbReference type="ARBA" id="ARBA00023136"/>
    </source>
</evidence>
<evidence type="ECO:0000256" key="3">
    <source>
        <dbReference type="ARBA" id="ARBA00022989"/>
    </source>
</evidence>
<feature type="domain" description="G-protein coupled receptors family 1 profile" evidence="8">
    <location>
        <begin position="10"/>
        <end position="270"/>
    </location>
</feature>